<feature type="transmembrane region" description="Helical" evidence="7">
    <location>
        <begin position="388"/>
        <end position="409"/>
    </location>
</feature>
<comment type="caution">
    <text evidence="9">The sequence shown here is derived from an EMBL/GenBank/DDBJ whole genome shotgun (WGS) entry which is preliminary data.</text>
</comment>
<dbReference type="PIRSF" id="PIRSF006060">
    <property type="entry name" value="AA_transporter"/>
    <property type="match status" value="1"/>
</dbReference>
<dbReference type="GO" id="GO:0015171">
    <property type="term" value="F:amino acid transmembrane transporter activity"/>
    <property type="evidence" value="ECO:0007669"/>
    <property type="project" value="TreeGrafter"/>
</dbReference>
<feature type="transmembrane region" description="Helical" evidence="7">
    <location>
        <begin position="251"/>
        <end position="271"/>
    </location>
</feature>
<keyword evidence="6 7" id="KW-0472">Membrane</keyword>
<comment type="subcellular location">
    <subcellularLocation>
        <location evidence="1">Membrane</location>
        <topology evidence="1">Multi-pass membrane protein</topology>
    </subcellularLocation>
</comment>
<dbReference type="InterPro" id="IPR004841">
    <property type="entry name" value="AA-permease/SLC12A_dom"/>
</dbReference>
<name>A0A8T9CJ12_9HELO</name>
<feature type="transmembrane region" description="Helical" evidence="7">
    <location>
        <begin position="459"/>
        <end position="481"/>
    </location>
</feature>
<organism evidence="9 10">
    <name type="scientific">Lachnellula suecica</name>
    <dbReference type="NCBI Taxonomy" id="602035"/>
    <lineage>
        <taxon>Eukaryota</taxon>
        <taxon>Fungi</taxon>
        <taxon>Dikarya</taxon>
        <taxon>Ascomycota</taxon>
        <taxon>Pezizomycotina</taxon>
        <taxon>Leotiomycetes</taxon>
        <taxon>Helotiales</taxon>
        <taxon>Lachnaceae</taxon>
        <taxon>Lachnellula</taxon>
    </lineage>
</organism>
<evidence type="ECO:0000256" key="1">
    <source>
        <dbReference type="ARBA" id="ARBA00004141"/>
    </source>
</evidence>
<gene>
    <name evidence="9" type="ORF">LSUE1_G000477</name>
</gene>
<dbReference type="OrthoDB" id="3900342at2759"/>
<reference evidence="9 10" key="1">
    <citation type="submission" date="2018-05" db="EMBL/GenBank/DDBJ databases">
        <title>Genome sequencing and assembly of the regulated plant pathogen Lachnellula willkommii and related sister species for the development of diagnostic species identification markers.</title>
        <authorList>
            <person name="Giroux E."/>
            <person name="Bilodeau G."/>
        </authorList>
    </citation>
    <scope>NUCLEOTIDE SEQUENCE [LARGE SCALE GENOMIC DNA]</scope>
    <source>
        <strain evidence="9 10">CBS 268.59</strain>
    </source>
</reference>
<feature type="transmembrane region" description="Helical" evidence="7">
    <location>
        <begin position="493"/>
        <end position="513"/>
    </location>
</feature>
<evidence type="ECO:0000256" key="7">
    <source>
        <dbReference type="SAM" id="Phobius"/>
    </source>
</evidence>
<evidence type="ECO:0000256" key="3">
    <source>
        <dbReference type="ARBA" id="ARBA00022692"/>
    </source>
</evidence>
<dbReference type="Gene3D" id="1.20.1740.10">
    <property type="entry name" value="Amino acid/polyamine transporter I"/>
    <property type="match status" value="1"/>
</dbReference>
<feature type="domain" description="Amino acid permease/ SLC12A" evidence="8">
    <location>
        <begin position="51"/>
        <end position="185"/>
    </location>
</feature>
<keyword evidence="4" id="KW-0029">Amino-acid transport</keyword>
<feature type="transmembrane region" description="Helical" evidence="7">
    <location>
        <begin position="161"/>
        <end position="183"/>
    </location>
</feature>
<dbReference type="EMBL" id="QGMK01000008">
    <property type="protein sequence ID" value="TVY85431.1"/>
    <property type="molecule type" value="Genomic_DNA"/>
</dbReference>
<feature type="transmembrane region" description="Helical" evidence="7">
    <location>
        <begin position="79"/>
        <end position="96"/>
    </location>
</feature>
<evidence type="ECO:0000256" key="2">
    <source>
        <dbReference type="ARBA" id="ARBA00022448"/>
    </source>
</evidence>
<dbReference type="GO" id="GO:0016020">
    <property type="term" value="C:membrane"/>
    <property type="evidence" value="ECO:0007669"/>
    <property type="project" value="UniProtKB-SubCell"/>
</dbReference>
<dbReference type="PANTHER" id="PTHR43341">
    <property type="entry name" value="AMINO ACID PERMEASE"/>
    <property type="match status" value="1"/>
</dbReference>
<feature type="domain" description="Amino acid permease/ SLC12A" evidence="8">
    <location>
        <begin position="194"/>
        <end position="517"/>
    </location>
</feature>
<feature type="transmembrane region" description="Helical" evidence="7">
    <location>
        <begin position="189"/>
        <end position="206"/>
    </location>
</feature>
<dbReference type="InterPro" id="IPR050524">
    <property type="entry name" value="APC_YAT"/>
</dbReference>
<protein>
    <submittedName>
        <fullName evidence="9">Putative amino-acid permease</fullName>
    </submittedName>
</protein>
<evidence type="ECO:0000313" key="10">
    <source>
        <dbReference type="Proteomes" id="UP000469558"/>
    </source>
</evidence>
<dbReference type="Pfam" id="PF00324">
    <property type="entry name" value="AA_permease"/>
    <property type="match status" value="2"/>
</dbReference>
<evidence type="ECO:0000256" key="6">
    <source>
        <dbReference type="ARBA" id="ARBA00023136"/>
    </source>
</evidence>
<keyword evidence="2" id="KW-0813">Transport</keyword>
<evidence type="ECO:0000256" key="5">
    <source>
        <dbReference type="ARBA" id="ARBA00022989"/>
    </source>
</evidence>
<evidence type="ECO:0000259" key="8">
    <source>
        <dbReference type="Pfam" id="PF00324"/>
    </source>
</evidence>
<accession>A0A8T9CJ12</accession>
<proteinExistence type="predicted"/>
<dbReference type="FunFam" id="1.20.1740.10:FF:000001">
    <property type="entry name" value="Amino acid permease"/>
    <property type="match status" value="1"/>
</dbReference>
<evidence type="ECO:0000256" key="4">
    <source>
        <dbReference type="ARBA" id="ARBA00022970"/>
    </source>
</evidence>
<keyword evidence="5 7" id="KW-1133">Transmembrane helix</keyword>
<evidence type="ECO:0000313" key="9">
    <source>
        <dbReference type="EMBL" id="TVY85431.1"/>
    </source>
</evidence>
<keyword evidence="10" id="KW-1185">Reference proteome</keyword>
<dbReference type="AlphaFoldDB" id="A0A8T9CJ12"/>
<feature type="transmembrane region" description="Helical" evidence="7">
    <location>
        <begin position="291"/>
        <end position="309"/>
    </location>
</feature>
<dbReference type="PANTHER" id="PTHR43341:SF26">
    <property type="entry name" value="GENERAL AMINO ACID PERMEASE AGP3"/>
    <property type="match status" value="1"/>
</dbReference>
<keyword evidence="3 7" id="KW-0812">Transmembrane</keyword>
<feature type="transmembrane region" description="Helical" evidence="7">
    <location>
        <begin position="211"/>
        <end position="231"/>
    </location>
</feature>
<sequence>MESKSDEKHVIAESVSNRTSDGVAGEVSVEGVAKKGNVMDDGLQRGLKGRHLQMIALGGVVGPSIWYGTGYALTYSGPVGAILCFFIVGVDVYFVMQSLGEMSTLFPTPGAFVEMSGRFVDPALAFALGWNYWYLWITNLAGEYNSFSIVMGLWTDKVPSYGWILMAWAFFQCTSLLGVVVYGESNSPLPDILFAVSLLVSVEFWLASWKFICVLCGFLIAILINTGAIGGDYIGFRFWKDPGPFANGINGFGQTFLLAAVYYCGTEMLALTAGESANPKRDLPKAIKQTFFRILFVFIGLVFFSSIIVPSNSPSLLSATTKSGKSPFTIALVTAGWPGAGNLVNVVIITALLSSANSSIYICSRSLLSLAKLGRAPAIFARTTQNGVPIYAVVFSNFLGLLALLNYTAGAGQVFTYLVDIGGAATFIAWAFIGVAHIRMREGYVAQGYDVNDLPYKALWYPYGAWFVVAINIFLVIISGYETLIGKFQAVNFVFNYIVIVIFVVLFIFWKLYKKTKWVGLMEMDLMTGRRDDLHPPNPDGEAKVSILKKFKRFMLG</sequence>
<feature type="transmembrane region" description="Helical" evidence="7">
    <location>
        <begin position="415"/>
        <end position="438"/>
    </location>
</feature>
<dbReference type="InterPro" id="IPR004840">
    <property type="entry name" value="Amino_acid_permease_CS"/>
</dbReference>
<dbReference type="PROSITE" id="PS00218">
    <property type="entry name" value="AMINO_ACID_PERMEASE_1"/>
    <property type="match status" value="1"/>
</dbReference>
<dbReference type="Proteomes" id="UP000469558">
    <property type="component" value="Unassembled WGS sequence"/>
</dbReference>